<organism evidence="3 4">
    <name type="scientific">Paraglaciecola algarum</name>
    <dbReference type="NCBI Taxonomy" id="3050085"/>
    <lineage>
        <taxon>Bacteria</taxon>
        <taxon>Pseudomonadati</taxon>
        <taxon>Pseudomonadota</taxon>
        <taxon>Gammaproteobacteria</taxon>
        <taxon>Alteromonadales</taxon>
        <taxon>Alteromonadaceae</taxon>
        <taxon>Paraglaciecola</taxon>
    </lineage>
</organism>
<keyword evidence="2" id="KW-0472">Membrane</keyword>
<protein>
    <submittedName>
        <fullName evidence="3">Autotransporter-associated beta strand repeat-containing protein</fullName>
    </submittedName>
</protein>
<gene>
    <name evidence="3" type="ORF">L0668_12305</name>
</gene>
<keyword evidence="2" id="KW-1133">Transmembrane helix</keyword>
<sequence length="944" mass="98966">MVLWKKQNSLTPITHSNSIKKIPQPKIISALLASLFITATVQADTKTWVGARDINWATLYFLPPNFQTNWQNNEILVNGDSISFDANSNAASNNNYEDIDLVNIEFKSSLSQRHNITGNQIDLKAMSNGDGIHNDSSSTQKITNTISLQGNKAITFHTSGILDMGGKITDRVLFEQLVEDGKDTTTLRKTGSGDLWLRGDSGTMHGDIAIESGTLVLREGGNLSTRSTINISEAGRLNMRLQSNAFGGLEGDGYVLLDYNDMDVGANNKDTTFNGRISGTKGNLIKSGDGTLTLTGYNSFSGLTTVNSGTLAIRSGGNIESGLVVNGGTFDIGDETERVASVQFLSGSIIGSGSLYSDDGVFDLRDGYVNAVLAGNSSIHKSGDGKVVLGGNKTYSGGIFINKGTLEGSAINLRGDIYNDGNLTLNQAEAGPFTHPSAGLYANNITGRGSVTKTGAGISQIIGSASTYSGQTNVEQGTLNFLGQGTSSGLSGVRISSGANVQVDGDNTFAYLTGDGDIRVKAGDLTINSKRFSIYNGDITGNGGLVKSGNAIQRLLGNNSYYGGTVINEGTLEGNARSIQGDIVNNAKLILNQSNDGYYNVSISGSGSVRKKGNGTAYLTHKNNSYSGETKIDLGTIAFDGEGTSSDMSGLNIGGSASLSVKGDNTVRYLIGDGKTHIESGKLTINNDSNYSYSGDISGAGGLMKSGSGTQTLNGENTYAGDTTVVNGTLHIGSSGSIHNQGVFTQVSGQTIVDGTLKQGSFDIQGGSISGSGIVKANKVIVGENASINPGNSPGTLILTGDLDLNGTLTTEIYSASVHDMLFVEGILALTDTSNFDFMFDNNYQVSDGDSFKFLNAFNFDFGTALNFDDWFDMDAFSVDGLAAGIDWSITYFDGSGLQESSYMSLLLSDNRSTGSTGVSAPGTLVILALGLLGILRRKHLSVH</sequence>
<comment type="caution">
    <text evidence="3">The sequence shown here is derived from an EMBL/GenBank/DDBJ whole genome shotgun (WGS) entry which is preliminary data.</text>
</comment>
<evidence type="ECO:0000313" key="4">
    <source>
        <dbReference type="Proteomes" id="UP001521137"/>
    </source>
</evidence>
<dbReference type="EMBL" id="JAKGAS010000006">
    <property type="protein sequence ID" value="MCF2948894.1"/>
    <property type="molecule type" value="Genomic_DNA"/>
</dbReference>
<dbReference type="InterPro" id="IPR051551">
    <property type="entry name" value="Autotransporter_adhesion"/>
</dbReference>
<evidence type="ECO:0000256" key="1">
    <source>
        <dbReference type="ARBA" id="ARBA00022729"/>
    </source>
</evidence>
<proteinExistence type="predicted"/>
<accession>A0ABS9DAR7</accession>
<dbReference type="Pfam" id="PF12951">
    <property type="entry name" value="PATR"/>
    <property type="match status" value="7"/>
</dbReference>
<dbReference type="Gene3D" id="2.160.20.20">
    <property type="match status" value="3"/>
</dbReference>
<feature type="transmembrane region" description="Helical" evidence="2">
    <location>
        <begin position="919"/>
        <end position="936"/>
    </location>
</feature>
<dbReference type="PANTHER" id="PTHR35037:SF3">
    <property type="entry name" value="C-TERMINAL REGION OF AIDA-LIKE PROTEIN"/>
    <property type="match status" value="1"/>
</dbReference>
<name>A0ABS9DAR7_9ALTE</name>
<dbReference type="InterPro" id="IPR011050">
    <property type="entry name" value="Pectin_lyase_fold/virulence"/>
</dbReference>
<keyword evidence="2" id="KW-0812">Transmembrane</keyword>
<keyword evidence="1" id="KW-0732">Signal</keyword>
<evidence type="ECO:0000313" key="3">
    <source>
        <dbReference type="EMBL" id="MCF2948894.1"/>
    </source>
</evidence>
<dbReference type="NCBIfam" id="TIGR02601">
    <property type="entry name" value="autotrns_rpt"/>
    <property type="match status" value="6"/>
</dbReference>
<dbReference type="RefSeq" id="WP_235312934.1">
    <property type="nucleotide sequence ID" value="NZ_JAKGAS010000006.1"/>
</dbReference>
<reference evidence="3 4" key="1">
    <citation type="submission" date="2022-01" db="EMBL/GenBank/DDBJ databases">
        <title>Paraglaciecola sp. G1-23.</title>
        <authorList>
            <person name="Jin M.S."/>
            <person name="Han D.M."/>
            <person name="Kim H.M."/>
            <person name="Jeon C.O."/>
        </authorList>
    </citation>
    <scope>NUCLEOTIDE SEQUENCE [LARGE SCALE GENOMIC DNA]</scope>
    <source>
        <strain evidence="3 4">G1-23</strain>
    </source>
</reference>
<dbReference type="PANTHER" id="PTHR35037">
    <property type="entry name" value="C-TERMINAL REGION OF AIDA-LIKE PROTEIN"/>
    <property type="match status" value="1"/>
</dbReference>
<keyword evidence="4" id="KW-1185">Reference proteome</keyword>
<dbReference type="SUPFAM" id="SSF51126">
    <property type="entry name" value="Pectin lyase-like"/>
    <property type="match status" value="2"/>
</dbReference>
<dbReference type="Proteomes" id="UP001521137">
    <property type="component" value="Unassembled WGS sequence"/>
</dbReference>
<evidence type="ECO:0000256" key="2">
    <source>
        <dbReference type="SAM" id="Phobius"/>
    </source>
</evidence>
<dbReference type="InterPro" id="IPR013425">
    <property type="entry name" value="Autotrns_rpt"/>
</dbReference>
<dbReference type="InterPro" id="IPR012332">
    <property type="entry name" value="Autotransporter_pectin_lyase_C"/>
</dbReference>